<dbReference type="AlphaFoldDB" id="A0A699LB62"/>
<name>A0A699LB62_TANCI</name>
<protein>
    <submittedName>
        <fullName evidence="1">Uncharacterized protein</fullName>
    </submittedName>
</protein>
<sequence length="105" mass="12052">FVFEVKVVSMIPVLAVDQMSVPMSVVSVQAPMETMLYLFHRGLAASYLLRRLAAPYILRRLAAPYLLRRRYSLVIAYGPEVAFVTPAIPMDRSNMEWFCLRNIRS</sequence>
<reference evidence="1" key="1">
    <citation type="journal article" date="2019" name="Sci. Rep.">
        <title>Draft genome of Tanacetum cinerariifolium, the natural source of mosquito coil.</title>
        <authorList>
            <person name="Yamashiro T."/>
            <person name="Shiraishi A."/>
            <person name="Satake H."/>
            <person name="Nakayama K."/>
        </authorList>
    </citation>
    <scope>NUCLEOTIDE SEQUENCE</scope>
</reference>
<evidence type="ECO:0000313" key="1">
    <source>
        <dbReference type="EMBL" id="GFB26684.1"/>
    </source>
</evidence>
<comment type="caution">
    <text evidence="1">The sequence shown here is derived from an EMBL/GenBank/DDBJ whole genome shotgun (WGS) entry which is preliminary data.</text>
</comment>
<organism evidence="1">
    <name type="scientific">Tanacetum cinerariifolium</name>
    <name type="common">Dalmatian daisy</name>
    <name type="synonym">Chrysanthemum cinerariifolium</name>
    <dbReference type="NCBI Taxonomy" id="118510"/>
    <lineage>
        <taxon>Eukaryota</taxon>
        <taxon>Viridiplantae</taxon>
        <taxon>Streptophyta</taxon>
        <taxon>Embryophyta</taxon>
        <taxon>Tracheophyta</taxon>
        <taxon>Spermatophyta</taxon>
        <taxon>Magnoliopsida</taxon>
        <taxon>eudicotyledons</taxon>
        <taxon>Gunneridae</taxon>
        <taxon>Pentapetalae</taxon>
        <taxon>asterids</taxon>
        <taxon>campanulids</taxon>
        <taxon>Asterales</taxon>
        <taxon>Asteraceae</taxon>
        <taxon>Asteroideae</taxon>
        <taxon>Anthemideae</taxon>
        <taxon>Anthemidinae</taxon>
        <taxon>Tanacetum</taxon>
    </lineage>
</organism>
<gene>
    <name evidence="1" type="ORF">Tci_698655</name>
</gene>
<proteinExistence type="predicted"/>
<accession>A0A699LB62</accession>
<dbReference type="EMBL" id="BKCJ010589019">
    <property type="protein sequence ID" value="GFB26684.1"/>
    <property type="molecule type" value="Genomic_DNA"/>
</dbReference>
<feature type="non-terminal residue" evidence="1">
    <location>
        <position position="1"/>
    </location>
</feature>